<comment type="caution">
    <text evidence="1">The sequence shown here is derived from an EMBL/GenBank/DDBJ whole genome shotgun (WGS) entry which is preliminary data.</text>
</comment>
<dbReference type="RefSeq" id="WP_246750750.1">
    <property type="nucleotide sequence ID" value="NZ_JACWCW010000032.1"/>
</dbReference>
<proteinExistence type="predicted"/>
<dbReference type="Proteomes" id="UP001404845">
    <property type="component" value="Unassembled WGS sequence"/>
</dbReference>
<protein>
    <submittedName>
        <fullName evidence="1">Uncharacterized protein</fullName>
    </submittedName>
</protein>
<accession>A0ABU9Z4S2</accession>
<evidence type="ECO:0000313" key="2">
    <source>
        <dbReference type="Proteomes" id="UP001404845"/>
    </source>
</evidence>
<gene>
    <name evidence="1" type="ORF">PUR21_00965</name>
</gene>
<reference evidence="1 2" key="1">
    <citation type="journal article" date="2023" name="PLoS ONE">
        <title>Complete genome assembly of Hawai'i environmental nontuberculous mycobacteria reveals unexpected co-isolation with methylobacteria.</title>
        <authorList>
            <person name="Hendrix J."/>
            <person name="Epperson L.E."/>
            <person name="Tong E.I."/>
            <person name="Chan Y.L."/>
            <person name="Hasan N.A."/>
            <person name="Dawrs S.N."/>
            <person name="Norton G.J."/>
            <person name="Virdi R."/>
            <person name="Crooks J.L."/>
            <person name="Chan E.D."/>
            <person name="Honda J.R."/>
            <person name="Strong M."/>
        </authorList>
    </citation>
    <scope>NUCLEOTIDE SEQUENCE [LARGE SCALE GENOMIC DNA]</scope>
    <source>
        <strain evidence="1 2">NJH_HI01</strain>
    </source>
</reference>
<name>A0ABU9Z4S2_9HYPH</name>
<keyword evidence="2" id="KW-1185">Reference proteome</keyword>
<organism evidence="1 2">
    <name type="scientific">Methylorubrum rhodesianum</name>
    <dbReference type="NCBI Taxonomy" id="29427"/>
    <lineage>
        <taxon>Bacteria</taxon>
        <taxon>Pseudomonadati</taxon>
        <taxon>Pseudomonadota</taxon>
        <taxon>Alphaproteobacteria</taxon>
        <taxon>Hyphomicrobiales</taxon>
        <taxon>Methylobacteriaceae</taxon>
        <taxon>Methylorubrum</taxon>
    </lineage>
</organism>
<dbReference type="EMBL" id="JAQYXL010000001">
    <property type="protein sequence ID" value="MEN3226259.1"/>
    <property type="molecule type" value="Genomic_DNA"/>
</dbReference>
<sequence length="55" mass="6276">MRAPAGVDEDLDLLPPSRPLQDQAAFLRDFCRAHPDQDYMDAVRALYHLLRGPKL</sequence>
<evidence type="ECO:0000313" key="1">
    <source>
        <dbReference type="EMBL" id="MEN3226259.1"/>
    </source>
</evidence>